<dbReference type="EnsemblPlants" id="Solyc04g053027.1.1">
    <property type="protein sequence ID" value="Solyc04g053027.1.1"/>
    <property type="gene ID" value="Solyc04g053027.1"/>
</dbReference>
<dbReference type="Gramene" id="Solyc04g053027.1.1">
    <property type="protein sequence ID" value="Solyc04g053027.1.1"/>
    <property type="gene ID" value="Solyc04g053027.1"/>
</dbReference>
<dbReference type="PANTHER" id="PTHR11439">
    <property type="entry name" value="GAG-POL-RELATED RETROTRANSPOSON"/>
    <property type="match status" value="1"/>
</dbReference>
<feature type="region of interest" description="Disordered" evidence="1">
    <location>
        <begin position="141"/>
        <end position="166"/>
    </location>
</feature>
<dbReference type="PANTHER" id="PTHR11439:SF466">
    <property type="entry name" value="CCHC-TYPE DOMAIN-CONTAINING PROTEIN"/>
    <property type="match status" value="1"/>
</dbReference>
<dbReference type="InterPro" id="IPR043502">
    <property type="entry name" value="DNA/RNA_pol_sf"/>
</dbReference>
<dbReference type="Proteomes" id="UP000004994">
    <property type="component" value="Chromosome 4"/>
</dbReference>
<dbReference type="OMA" id="RANLRCT"/>
<reference evidence="3" key="2">
    <citation type="submission" date="2019-01" db="UniProtKB">
        <authorList>
            <consortium name="EnsemblPlants"/>
        </authorList>
    </citation>
    <scope>IDENTIFICATION</scope>
    <source>
        <strain evidence="3">cv. Heinz 1706</strain>
    </source>
</reference>
<dbReference type="InterPro" id="IPR013103">
    <property type="entry name" value="RVT_2"/>
</dbReference>
<dbReference type="AlphaFoldDB" id="A0A3Q7G1Z6"/>
<feature type="compositionally biased region" description="Low complexity" evidence="1">
    <location>
        <begin position="146"/>
        <end position="157"/>
    </location>
</feature>
<feature type="domain" description="Reverse transcriptase Ty1/copia-type" evidence="2">
    <location>
        <begin position="191"/>
        <end position="275"/>
    </location>
</feature>
<evidence type="ECO:0000313" key="4">
    <source>
        <dbReference type="Proteomes" id="UP000004994"/>
    </source>
</evidence>
<evidence type="ECO:0000259" key="2">
    <source>
        <dbReference type="Pfam" id="PF07727"/>
    </source>
</evidence>
<protein>
    <recommendedName>
        <fullName evidence="2">Reverse transcriptase Ty1/copia-type domain-containing protein</fullName>
    </recommendedName>
</protein>
<dbReference type="STRING" id="4081.A0A3Q7G1Z6"/>
<evidence type="ECO:0000313" key="3">
    <source>
        <dbReference type="EnsemblPlants" id="Solyc04g053027.1.1"/>
    </source>
</evidence>
<evidence type="ECO:0000256" key="1">
    <source>
        <dbReference type="SAM" id="MobiDB-lite"/>
    </source>
</evidence>
<organism evidence="3">
    <name type="scientific">Solanum lycopersicum</name>
    <name type="common">Tomato</name>
    <name type="synonym">Lycopersicon esculentum</name>
    <dbReference type="NCBI Taxonomy" id="4081"/>
    <lineage>
        <taxon>Eukaryota</taxon>
        <taxon>Viridiplantae</taxon>
        <taxon>Streptophyta</taxon>
        <taxon>Embryophyta</taxon>
        <taxon>Tracheophyta</taxon>
        <taxon>Spermatophyta</taxon>
        <taxon>Magnoliopsida</taxon>
        <taxon>eudicotyledons</taxon>
        <taxon>Gunneridae</taxon>
        <taxon>Pentapetalae</taxon>
        <taxon>asterids</taxon>
        <taxon>lamiids</taxon>
        <taxon>Solanales</taxon>
        <taxon>Solanaceae</taxon>
        <taxon>Solanoideae</taxon>
        <taxon>Solaneae</taxon>
        <taxon>Solanum</taxon>
        <taxon>Solanum subgen. Lycopersicon</taxon>
    </lineage>
</organism>
<dbReference type="CDD" id="cd09272">
    <property type="entry name" value="RNase_HI_RT_Ty1"/>
    <property type="match status" value="1"/>
</dbReference>
<keyword evidence="4" id="KW-1185">Reference proteome</keyword>
<dbReference type="SUPFAM" id="SSF56672">
    <property type="entry name" value="DNA/RNA polymerases"/>
    <property type="match status" value="1"/>
</dbReference>
<dbReference type="Pfam" id="PF07727">
    <property type="entry name" value="RVT_2"/>
    <property type="match status" value="1"/>
</dbReference>
<name>A0A3Q7G1Z6_SOLLC</name>
<sequence length="462" mass="51198">KTQGQNSLGRRMRLVCDHCGYKGHTRESCYRIVGFPADFKSKRKGSGSMNEAYANNFTSESSGSGSASNFYFPGGYFTKEQYEQVTKMLSPSSPTGNCRAEANAAGPCPLLAPFLDNVDDASNDVNLDPCHTHIEEISNNTDGLQESSHSSHNEPPSKVGSRKTTRTNKAPVWIKDYVVPHKSSPHSITNHEGTEMIVILVYVDDLLITGNSSRMVQEAKDTLHKNFKMKDLGSLRYFLGIEILKSKEGLLLNQRKYALQLISEAGLSGAKTVSTLLEFNQKLTSVEFDQHTGGSDDAELEDVTAYQRLIGKLLYLTITRPDICFSVQVLSQFMQHPKVSHWEAALRVVRYIKRSPGLGVMLRRGTGVTKLTGYFDSDWSSCPNTRRSTTGYMVKLGDSLISWKSKKQQTVSRSSAEAEYRSLAALVAELIWLAGLLNELHFSGATPISTRNYFYLEGATSP</sequence>
<dbReference type="InParanoid" id="A0A3Q7G1Z6"/>
<reference evidence="3" key="1">
    <citation type="journal article" date="2012" name="Nature">
        <title>The tomato genome sequence provides insights into fleshy fruit evolution.</title>
        <authorList>
            <consortium name="Tomato Genome Consortium"/>
        </authorList>
    </citation>
    <scope>NUCLEOTIDE SEQUENCE [LARGE SCALE GENOMIC DNA]</scope>
    <source>
        <strain evidence="3">cv. Heinz 1706</strain>
    </source>
</reference>
<proteinExistence type="predicted"/>
<accession>A0A3Q7G1Z6</accession>